<protein>
    <submittedName>
        <fullName evidence="4">Uncharacterized protein</fullName>
    </submittedName>
</protein>
<accession>A0A8H7RZF7</accession>
<name>A0A8H7RZF7_9FUNG</name>
<keyword evidence="3" id="KW-0560">Oxidoreductase</keyword>
<dbReference type="InterPro" id="IPR020904">
    <property type="entry name" value="Sc_DH/Rdtase_CS"/>
</dbReference>
<dbReference type="PANTHER" id="PTHR44229:SF4">
    <property type="entry name" value="15-HYDROXYPROSTAGLANDIN DEHYDROGENASE [NAD(+)]"/>
    <property type="match status" value="1"/>
</dbReference>
<dbReference type="GO" id="GO:0016616">
    <property type="term" value="F:oxidoreductase activity, acting on the CH-OH group of donors, NAD or NADP as acceptor"/>
    <property type="evidence" value="ECO:0007669"/>
    <property type="project" value="TreeGrafter"/>
</dbReference>
<dbReference type="PANTHER" id="PTHR44229">
    <property type="entry name" value="15-HYDROXYPROSTAGLANDIN DEHYDROGENASE [NAD(+)]"/>
    <property type="match status" value="1"/>
</dbReference>
<keyword evidence="2" id="KW-0521">NADP</keyword>
<dbReference type="PROSITE" id="PS00061">
    <property type="entry name" value="ADH_SHORT"/>
    <property type="match status" value="1"/>
</dbReference>
<proteinExistence type="inferred from homology"/>
<comment type="caution">
    <text evidence="4">The sequence shown here is derived from an EMBL/GenBank/DDBJ whole genome shotgun (WGS) entry which is preliminary data.</text>
</comment>
<evidence type="ECO:0000313" key="4">
    <source>
        <dbReference type="EMBL" id="KAG2220724.1"/>
    </source>
</evidence>
<evidence type="ECO:0000256" key="3">
    <source>
        <dbReference type="ARBA" id="ARBA00023002"/>
    </source>
</evidence>
<comment type="similarity">
    <text evidence="1">Belongs to the short-chain dehydrogenases/reductases (SDR) family.</text>
</comment>
<dbReference type="PRINTS" id="PR00081">
    <property type="entry name" value="GDHRDH"/>
</dbReference>
<dbReference type="EMBL" id="JAEPRB010000131">
    <property type="protein sequence ID" value="KAG2220724.1"/>
    <property type="molecule type" value="Genomic_DNA"/>
</dbReference>
<gene>
    <name evidence="4" type="ORF">INT45_007336</name>
</gene>
<evidence type="ECO:0000256" key="2">
    <source>
        <dbReference type="ARBA" id="ARBA00022857"/>
    </source>
</evidence>
<reference evidence="4 5" key="1">
    <citation type="submission" date="2020-12" db="EMBL/GenBank/DDBJ databases">
        <title>Metabolic potential, ecology and presence of endohyphal bacteria is reflected in genomic diversity of Mucoromycotina.</title>
        <authorList>
            <person name="Muszewska A."/>
            <person name="Okrasinska A."/>
            <person name="Steczkiewicz K."/>
            <person name="Drgas O."/>
            <person name="Orlowska M."/>
            <person name="Perlinska-Lenart U."/>
            <person name="Aleksandrzak-Piekarczyk T."/>
            <person name="Szatraj K."/>
            <person name="Zielenkiewicz U."/>
            <person name="Pilsyk S."/>
            <person name="Malc E."/>
            <person name="Mieczkowski P."/>
            <person name="Kruszewska J.S."/>
            <person name="Biernat P."/>
            <person name="Pawlowska J."/>
        </authorList>
    </citation>
    <scope>NUCLEOTIDE SEQUENCE [LARGE SCALE GENOMIC DNA]</scope>
    <source>
        <strain evidence="4 5">CBS 142.35</strain>
    </source>
</reference>
<sequence>MIVIDEKNYFTGKVAVVTGGSRGLGKAVAKALVERGSKVVIGDVLDEAGQETVNELNNQAGGSVKAAVYIHTDVSLYKDAIALFKLAESEFGGVDLAFLNAGVINKPDYIFTPLDDEAEKLLPDVNISGVVKCTRVALLAMAKRGGGVITITASTAGFVGPFAQSIYNATKHAVVGWTRSLGMLKDICNVRVNAVCPNWIGKSIFDC</sequence>
<dbReference type="SUPFAM" id="SSF51735">
    <property type="entry name" value="NAD(P)-binding Rossmann-fold domains"/>
    <property type="match status" value="1"/>
</dbReference>
<dbReference type="Pfam" id="PF00106">
    <property type="entry name" value="adh_short"/>
    <property type="match status" value="1"/>
</dbReference>
<dbReference type="OrthoDB" id="5840532at2759"/>
<organism evidence="4 5">
    <name type="scientific">Circinella minor</name>
    <dbReference type="NCBI Taxonomy" id="1195481"/>
    <lineage>
        <taxon>Eukaryota</taxon>
        <taxon>Fungi</taxon>
        <taxon>Fungi incertae sedis</taxon>
        <taxon>Mucoromycota</taxon>
        <taxon>Mucoromycotina</taxon>
        <taxon>Mucoromycetes</taxon>
        <taxon>Mucorales</taxon>
        <taxon>Lichtheimiaceae</taxon>
        <taxon>Circinella</taxon>
    </lineage>
</organism>
<dbReference type="InterPro" id="IPR002347">
    <property type="entry name" value="SDR_fam"/>
</dbReference>
<dbReference type="AlphaFoldDB" id="A0A8H7RZF7"/>
<keyword evidence="5" id="KW-1185">Reference proteome</keyword>
<dbReference type="InterPro" id="IPR036291">
    <property type="entry name" value="NAD(P)-bd_dom_sf"/>
</dbReference>
<dbReference type="Proteomes" id="UP000646827">
    <property type="component" value="Unassembled WGS sequence"/>
</dbReference>
<evidence type="ECO:0000313" key="5">
    <source>
        <dbReference type="Proteomes" id="UP000646827"/>
    </source>
</evidence>
<dbReference type="GO" id="GO:0005737">
    <property type="term" value="C:cytoplasm"/>
    <property type="evidence" value="ECO:0007669"/>
    <property type="project" value="TreeGrafter"/>
</dbReference>
<dbReference type="Gene3D" id="3.40.50.720">
    <property type="entry name" value="NAD(P)-binding Rossmann-like Domain"/>
    <property type="match status" value="1"/>
</dbReference>
<evidence type="ECO:0000256" key="1">
    <source>
        <dbReference type="ARBA" id="ARBA00006484"/>
    </source>
</evidence>
<dbReference type="CDD" id="cd05233">
    <property type="entry name" value="SDR_c"/>
    <property type="match status" value="1"/>
</dbReference>